<dbReference type="Proteomes" id="UP000729402">
    <property type="component" value="Unassembled WGS sequence"/>
</dbReference>
<reference evidence="3" key="2">
    <citation type="submission" date="2021-02" db="EMBL/GenBank/DDBJ databases">
        <authorList>
            <person name="Kimball J.A."/>
            <person name="Haas M.W."/>
            <person name="Macchietto M."/>
            <person name="Kono T."/>
            <person name="Duquette J."/>
            <person name="Shao M."/>
        </authorList>
    </citation>
    <scope>NUCLEOTIDE SEQUENCE</scope>
    <source>
        <tissue evidence="3">Fresh leaf tissue</tissue>
    </source>
</reference>
<reference evidence="3" key="1">
    <citation type="journal article" date="2021" name="bioRxiv">
        <title>Whole Genome Assembly and Annotation of Northern Wild Rice, Zizania palustris L., Supports a Whole Genome Duplication in the Zizania Genus.</title>
        <authorList>
            <person name="Haas M."/>
            <person name="Kono T."/>
            <person name="Macchietto M."/>
            <person name="Millas R."/>
            <person name="McGilp L."/>
            <person name="Shao M."/>
            <person name="Duquette J."/>
            <person name="Hirsch C.N."/>
            <person name="Kimball J."/>
        </authorList>
    </citation>
    <scope>NUCLEOTIDE SEQUENCE</scope>
    <source>
        <tissue evidence="3">Fresh leaf tissue</tissue>
    </source>
</reference>
<dbReference type="OrthoDB" id="4585693at2759"/>
<organism evidence="3 4">
    <name type="scientific">Zizania palustris</name>
    <name type="common">Northern wild rice</name>
    <dbReference type="NCBI Taxonomy" id="103762"/>
    <lineage>
        <taxon>Eukaryota</taxon>
        <taxon>Viridiplantae</taxon>
        <taxon>Streptophyta</taxon>
        <taxon>Embryophyta</taxon>
        <taxon>Tracheophyta</taxon>
        <taxon>Spermatophyta</taxon>
        <taxon>Magnoliopsida</taxon>
        <taxon>Liliopsida</taxon>
        <taxon>Poales</taxon>
        <taxon>Poaceae</taxon>
        <taxon>BOP clade</taxon>
        <taxon>Oryzoideae</taxon>
        <taxon>Oryzeae</taxon>
        <taxon>Zizaniinae</taxon>
        <taxon>Zizania</taxon>
    </lineage>
</organism>
<dbReference type="AlphaFoldDB" id="A0A8J5SI40"/>
<gene>
    <name evidence="3" type="ORF">GUJ93_ZPchr0004g38737</name>
</gene>
<evidence type="ECO:0000256" key="2">
    <source>
        <dbReference type="SAM" id="MobiDB-lite"/>
    </source>
</evidence>
<proteinExistence type="predicted"/>
<comment type="caution">
    <text evidence="3">The sequence shown here is derived from an EMBL/GenBank/DDBJ whole genome shotgun (WGS) entry which is preliminary data.</text>
</comment>
<evidence type="ECO:0000256" key="1">
    <source>
        <dbReference type="SAM" id="Coils"/>
    </source>
</evidence>
<dbReference type="EMBL" id="JAAALK010000285">
    <property type="protein sequence ID" value="KAG8064178.1"/>
    <property type="molecule type" value="Genomic_DNA"/>
</dbReference>
<evidence type="ECO:0000313" key="3">
    <source>
        <dbReference type="EMBL" id="KAG8064178.1"/>
    </source>
</evidence>
<accession>A0A8J5SI40</accession>
<sequence length="293" mass="31377">MGGDGDGDGGGGAAAVLARAEIDTTAPFRSVKEAIVLFGDRVLAGDLHVGVGAGRRIGTSDHHQPVVGVLAAAARDAPVVELEEAKQELQKEREEKQKMAGCIVSLQEELSNAMRELNKLKARDHDEEEAAAKVIDLQVEDLKFMEIEKQSPPASVDDAHNASAASAGATAGEFQVQQRRYVTFTDQPTAASYRAAPPQAPLADVVMELRHYHAAAPAAPPQYRAVRFQRQMSVGHHPTRLAAAAPPDQEARRKNKKPPLIPLLGALFSRKKKTNSSSSSSHDDSALNSRTSF</sequence>
<feature type="region of interest" description="Disordered" evidence="2">
    <location>
        <begin position="240"/>
        <end position="293"/>
    </location>
</feature>
<evidence type="ECO:0000313" key="4">
    <source>
        <dbReference type="Proteomes" id="UP000729402"/>
    </source>
</evidence>
<keyword evidence="4" id="KW-1185">Reference proteome</keyword>
<feature type="coiled-coil region" evidence="1">
    <location>
        <begin position="79"/>
        <end position="130"/>
    </location>
</feature>
<name>A0A8J5SI40_ZIZPA</name>
<keyword evidence="1" id="KW-0175">Coiled coil</keyword>
<protein>
    <submittedName>
        <fullName evidence="3">Uncharacterized protein</fullName>
    </submittedName>
</protein>